<dbReference type="EMBL" id="AP018338">
    <property type="protein sequence ID" value="BBA08533.1"/>
    <property type="molecule type" value="Genomic_DNA"/>
</dbReference>
<feature type="transmembrane region" description="Helical" evidence="8">
    <location>
        <begin position="34"/>
        <end position="54"/>
    </location>
</feature>
<keyword evidence="6 8" id="KW-1133">Transmembrane helix</keyword>
<reference evidence="9 10" key="1">
    <citation type="submission" date="2017-07" db="EMBL/GenBank/DDBJ databases">
        <title>Whole genome sequence of Streptococcus tigurinus, strain osk_001, isolated from post-mortem material.</title>
        <authorList>
            <person name="Yoshizawa H."/>
            <person name="Motooka D."/>
            <person name="Katada R."/>
            <person name="Matsumoto Y."/>
            <person name="Nakamura S."/>
            <person name="Morii E."/>
            <person name="Iida T."/>
            <person name="Matsumoto H."/>
        </authorList>
    </citation>
    <scope>NUCLEOTIDE SEQUENCE [LARGE SCALE GENOMIC DNA]</scope>
    <source>
        <strain evidence="10">osk_001</strain>
    </source>
</reference>
<evidence type="ECO:0000256" key="4">
    <source>
        <dbReference type="ARBA" id="ARBA00022475"/>
    </source>
</evidence>
<feature type="transmembrane region" description="Helical" evidence="8">
    <location>
        <begin position="254"/>
        <end position="279"/>
    </location>
</feature>
<keyword evidence="4" id="KW-1003">Cell membrane</keyword>
<evidence type="ECO:0000256" key="5">
    <source>
        <dbReference type="ARBA" id="ARBA00022692"/>
    </source>
</evidence>
<name>A0A224A5N2_STROR</name>
<evidence type="ECO:0000256" key="3">
    <source>
        <dbReference type="ARBA" id="ARBA00022448"/>
    </source>
</evidence>
<dbReference type="Pfam" id="PF01594">
    <property type="entry name" value="AI-2E_transport"/>
    <property type="match status" value="1"/>
</dbReference>
<dbReference type="PANTHER" id="PTHR21716:SF53">
    <property type="entry name" value="PERMEASE PERM-RELATED"/>
    <property type="match status" value="1"/>
</dbReference>
<comment type="similarity">
    <text evidence="2">Belongs to the autoinducer-2 exporter (AI-2E) (TC 2.A.86) family.</text>
</comment>
<proteinExistence type="inferred from homology"/>
<evidence type="ECO:0000256" key="1">
    <source>
        <dbReference type="ARBA" id="ARBA00004651"/>
    </source>
</evidence>
<keyword evidence="7 8" id="KW-0472">Membrane</keyword>
<organism evidence="9 10">
    <name type="scientific">Streptococcus oralis subsp. tigurinus</name>
    <dbReference type="NCBI Taxonomy" id="1077464"/>
    <lineage>
        <taxon>Bacteria</taxon>
        <taxon>Bacillati</taxon>
        <taxon>Bacillota</taxon>
        <taxon>Bacilli</taxon>
        <taxon>Lactobacillales</taxon>
        <taxon>Streptococcaceae</taxon>
        <taxon>Streptococcus</taxon>
    </lineage>
</organism>
<feature type="transmembrane region" description="Helical" evidence="8">
    <location>
        <begin position="286"/>
        <end position="305"/>
    </location>
</feature>
<dbReference type="InterPro" id="IPR002549">
    <property type="entry name" value="AI-2E-like"/>
</dbReference>
<keyword evidence="3" id="KW-0813">Transport</keyword>
<feature type="transmembrane region" description="Helical" evidence="8">
    <location>
        <begin position="227"/>
        <end position="248"/>
    </location>
</feature>
<feature type="transmembrane region" description="Helical" evidence="8">
    <location>
        <begin position="317"/>
        <end position="350"/>
    </location>
</feature>
<comment type="subcellular location">
    <subcellularLocation>
        <location evidence="1">Cell membrane</location>
        <topology evidence="1">Multi-pass membrane protein</topology>
    </subcellularLocation>
</comment>
<evidence type="ECO:0000313" key="10">
    <source>
        <dbReference type="Proteomes" id="UP000218665"/>
    </source>
</evidence>
<evidence type="ECO:0000256" key="6">
    <source>
        <dbReference type="ARBA" id="ARBA00022989"/>
    </source>
</evidence>
<sequence length="364" mass="39272">MNLVKKYTPLILFIGLVALVILNASSFISGAISLFDVISTLIYGAVIAFVLNVPMKKIEQYLVKLKVKAELRRPIAMVLVFLALILIVIALLVLVLPTLAQTISQLGTVLSTVLTQLGKLLGSSEFVTKDMLSTIVSGIQGQSSSISQALIGFLSGLTSNIGNIFSSLMNAFLIIVFTFLFLSSKEHLAAMTSRLLKVFLPEKVVIKLTYIGQVALETYDQFLMGQLIEAVIIGVMIAVGYSVFGIPYGVMTGIFAGVLSFIPYVGPMIACVVGAIFIFTVSPTQALLSLLLYQVIQLIEGNLIYPRVVGQSIGLPAIFTLAAASIGGNLFGLLGMIFFTPIFAVIYRLVKEFVVAKENQLDKK</sequence>
<dbReference type="Proteomes" id="UP000218665">
    <property type="component" value="Chromosome"/>
</dbReference>
<dbReference type="GO" id="GO:0055085">
    <property type="term" value="P:transmembrane transport"/>
    <property type="evidence" value="ECO:0007669"/>
    <property type="project" value="TreeGrafter"/>
</dbReference>
<dbReference type="PANTHER" id="PTHR21716">
    <property type="entry name" value="TRANSMEMBRANE PROTEIN"/>
    <property type="match status" value="1"/>
</dbReference>
<gene>
    <name evidence="9" type="ORF">STO1_009290</name>
</gene>
<dbReference type="AlphaFoldDB" id="A0A224A5N2"/>
<evidence type="ECO:0000256" key="8">
    <source>
        <dbReference type="SAM" id="Phobius"/>
    </source>
</evidence>
<evidence type="ECO:0000313" key="9">
    <source>
        <dbReference type="EMBL" id="BBA08533.1"/>
    </source>
</evidence>
<accession>A0A224A5N2</accession>
<feature type="transmembrane region" description="Helical" evidence="8">
    <location>
        <begin position="7"/>
        <end position="28"/>
    </location>
</feature>
<evidence type="ECO:0000256" key="7">
    <source>
        <dbReference type="ARBA" id="ARBA00023136"/>
    </source>
</evidence>
<protein>
    <submittedName>
        <fullName evidence="9">Membrane protein</fullName>
    </submittedName>
</protein>
<keyword evidence="5 8" id="KW-0812">Transmembrane</keyword>
<feature type="transmembrane region" description="Helical" evidence="8">
    <location>
        <begin position="164"/>
        <end position="182"/>
    </location>
</feature>
<dbReference type="GO" id="GO:0005886">
    <property type="term" value="C:plasma membrane"/>
    <property type="evidence" value="ECO:0007669"/>
    <property type="project" value="UniProtKB-SubCell"/>
</dbReference>
<feature type="transmembrane region" description="Helical" evidence="8">
    <location>
        <begin position="75"/>
        <end position="96"/>
    </location>
</feature>
<dbReference type="RefSeq" id="WP_172843641.1">
    <property type="nucleotide sequence ID" value="NZ_AP018338.1"/>
</dbReference>
<evidence type="ECO:0000256" key="2">
    <source>
        <dbReference type="ARBA" id="ARBA00009773"/>
    </source>
</evidence>